<reference evidence="14 15" key="1">
    <citation type="submission" date="2019-06" db="EMBL/GenBank/DDBJ databases">
        <title>Persicimonas caeni gen. nov., sp. nov., a predatory bacterium isolated from solar saltern.</title>
        <authorList>
            <person name="Wang S."/>
        </authorList>
    </citation>
    <scope>NUCLEOTIDE SEQUENCE [LARGE SCALE GENOMIC DNA]</scope>
    <source>
        <strain evidence="14 15">YN101</strain>
    </source>
</reference>
<feature type="transmembrane region" description="Helical" evidence="12">
    <location>
        <begin position="80"/>
        <end position="106"/>
    </location>
</feature>
<evidence type="ECO:0000256" key="7">
    <source>
        <dbReference type="ARBA" id="ARBA00022795"/>
    </source>
</evidence>
<dbReference type="Gene3D" id="3.40.1690.10">
    <property type="entry name" value="secretion proteins EscU"/>
    <property type="match status" value="1"/>
</dbReference>
<protein>
    <recommendedName>
        <fullName evidence="3 12">Flagellar biosynthetic protein FlhB</fullName>
    </recommendedName>
</protein>
<dbReference type="AlphaFoldDB" id="A0A4Y6PTA4"/>
<keyword evidence="10 12" id="KW-0472">Membrane</keyword>
<evidence type="ECO:0000256" key="6">
    <source>
        <dbReference type="ARBA" id="ARBA00022692"/>
    </source>
</evidence>
<dbReference type="SUPFAM" id="SSF160544">
    <property type="entry name" value="EscU C-terminal domain-like"/>
    <property type="match status" value="1"/>
</dbReference>
<feature type="region of interest" description="Disordered" evidence="13">
    <location>
        <begin position="1"/>
        <end position="24"/>
    </location>
</feature>
<evidence type="ECO:0000256" key="4">
    <source>
        <dbReference type="ARBA" id="ARBA00022448"/>
    </source>
</evidence>
<proteinExistence type="inferred from homology"/>
<feature type="transmembrane region" description="Helical" evidence="12">
    <location>
        <begin position="190"/>
        <end position="211"/>
    </location>
</feature>
<dbReference type="PANTHER" id="PTHR30531">
    <property type="entry name" value="FLAGELLAR BIOSYNTHETIC PROTEIN FLHB"/>
    <property type="match status" value="1"/>
</dbReference>
<keyword evidence="5 12" id="KW-1003">Cell membrane</keyword>
<evidence type="ECO:0000256" key="8">
    <source>
        <dbReference type="ARBA" id="ARBA00022927"/>
    </source>
</evidence>
<keyword evidence="14" id="KW-0969">Cilium</keyword>
<keyword evidence="4 12" id="KW-0813">Transport</keyword>
<comment type="similarity">
    <text evidence="2 12">Belongs to the type III secretion exporter family.</text>
</comment>
<dbReference type="InterPro" id="IPR029025">
    <property type="entry name" value="T3SS_substrate_exporter_C"/>
</dbReference>
<evidence type="ECO:0000313" key="15">
    <source>
        <dbReference type="Proteomes" id="UP000315995"/>
    </source>
</evidence>
<dbReference type="InterPro" id="IPR006135">
    <property type="entry name" value="T3SS_substrate_exporter"/>
</dbReference>
<gene>
    <name evidence="12 14" type="primary">flhB</name>
    <name evidence="14" type="ORF">FIV42_11580</name>
</gene>
<comment type="function">
    <text evidence="12">Required for formation of the rod structure in the basal body of the flagellar apparatus. Together with FliI and FliH, may constitute the export apparatus of flagellin.</text>
</comment>
<dbReference type="PANTHER" id="PTHR30531:SF12">
    <property type="entry name" value="FLAGELLAR BIOSYNTHETIC PROTEIN FLHB"/>
    <property type="match status" value="1"/>
</dbReference>
<feature type="region of interest" description="Disordered" evidence="13">
    <location>
        <begin position="220"/>
        <end position="245"/>
    </location>
</feature>
<organism evidence="14 15">
    <name type="scientific">Persicimonas caeni</name>
    <dbReference type="NCBI Taxonomy" id="2292766"/>
    <lineage>
        <taxon>Bacteria</taxon>
        <taxon>Deltaproteobacteria</taxon>
        <taxon>Bradymonadales</taxon>
        <taxon>Bradymonadaceae</taxon>
        <taxon>Persicimonas</taxon>
    </lineage>
</organism>
<keyword evidence="11 12" id="KW-1006">Bacterial flagellum protein export</keyword>
<evidence type="ECO:0000256" key="11">
    <source>
        <dbReference type="ARBA" id="ARBA00023225"/>
    </source>
</evidence>
<dbReference type="GO" id="GO:0005886">
    <property type="term" value="C:plasma membrane"/>
    <property type="evidence" value="ECO:0007669"/>
    <property type="project" value="UniProtKB-SubCell"/>
</dbReference>
<accession>A0A4Y6PTA4</accession>
<dbReference type="GO" id="GO:0044780">
    <property type="term" value="P:bacterial-type flagellum assembly"/>
    <property type="evidence" value="ECO:0007669"/>
    <property type="project" value="InterPro"/>
</dbReference>
<evidence type="ECO:0000256" key="1">
    <source>
        <dbReference type="ARBA" id="ARBA00004651"/>
    </source>
</evidence>
<evidence type="ECO:0000256" key="9">
    <source>
        <dbReference type="ARBA" id="ARBA00022989"/>
    </source>
</evidence>
<keyword evidence="15" id="KW-1185">Reference proteome</keyword>
<feature type="transmembrane region" description="Helical" evidence="12">
    <location>
        <begin position="150"/>
        <end position="170"/>
    </location>
</feature>
<evidence type="ECO:0000256" key="2">
    <source>
        <dbReference type="ARBA" id="ARBA00010690"/>
    </source>
</evidence>
<evidence type="ECO:0000256" key="3">
    <source>
        <dbReference type="ARBA" id="ARBA00021622"/>
    </source>
</evidence>
<feature type="compositionally biased region" description="Basic and acidic residues" evidence="13">
    <location>
        <begin position="220"/>
        <end position="240"/>
    </location>
</feature>
<dbReference type="Gene3D" id="6.10.250.2080">
    <property type="match status" value="1"/>
</dbReference>
<dbReference type="Proteomes" id="UP000315995">
    <property type="component" value="Chromosome"/>
</dbReference>
<dbReference type="GO" id="GO:0009306">
    <property type="term" value="P:protein secretion"/>
    <property type="evidence" value="ECO:0007669"/>
    <property type="project" value="InterPro"/>
</dbReference>
<evidence type="ECO:0000256" key="10">
    <source>
        <dbReference type="ARBA" id="ARBA00023136"/>
    </source>
</evidence>
<keyword evidence="7 12" id="KW-1005">Bacterial flagellum biogenesis</keyword>
<keyword evidence="9 12" id="KW-1133">Transmembrane helix</keyword>
<feature type="compositionally biased region" description="Basic and acidic residues" evidence="13">
    <location>
        <begin position="1"/>
        <end position="10"/>
    </location>
</feature>
<keyword evidence="14" id="KW-0966">Cell projection</keyword>
<evidence type="ECO:0000256" key="12">
    <source>
        <dbReference type="RuleBase" id="RU364091"/>
    </source>
</evidence>
<keyword evidence="14" id="KW-0282">Flagellum</keyword>
<name>A0A4Y6PTA4_PERCE</name>
<dbReference type="EMBL" id="CP041186">
    <property type="protein sequence ID" value="QDG51359.1"/>
    <property type="molecule type" value="Genomic_DNA"/>
</dbReference>
<keyword evidence="6 12" id="KW-0812">Transmembrane</keyword>
<dbReference type="RefSeq" id="WP_141197842.1">
    <property type="nucleotide sequence ID" value="NZ_CP041186.1"/>
</dbReference>
<dbReference type="Pfam" id="PF01312">
    <property type="entry name" value="Bac_export_2"/>
    <property type="match status" value="1"/>
</dbReference>
<accession>A0A5B8Y428</accession>
<evidence type="ECO:0000313" key="14">
    <source>
        <dbReference type="EMBL" id="QDG51359.1"/>
    </source>
</evidence>
<feature type="transmembrane region" description="Helical" evidence="12">
    <location>
        <begin position="32"/>
        <end position="60"/>
    </location>
</feature>
<comment type="subcellular location">
    <subcellularLocation>
        <location evidence="1">Cell membrane</location>
        <topology evidence="1">Multi-pass membrane protein</topology>
    </subcellularLocation>
</comment>
<dbReference type="PRINTS" id="PR00950">
    <property type="entry name" value="TYPE3IMSPROT"/>
</dbReference>
<sequence>MSESGQEKTEQATPQRKRQFRERGEVAKSQELAAGVMLVASAAALWVGSTLASGPISAALSGVWARLDESENFISSPEVVFSGLVEAVVAPLVPVFGVMCVAAIAAHMMQTGPLLSGKPLEPKLEKLDPIKGFKKKFLSKDTVAQLIKTLAKVVVIGLVAALALTAFAPAPGQLLHMHPAEFARYFEKISVYPLFAAALTMVLLGIADFFWQRHQMNEKMKMTKQEAKQEHKQSEGDPLIKSRRRQQHRGLLDANRLIEAVPEADVIINNPTHVSVALRYDPDFGVPMVVAKGLDHKALRIREIATENDVPMVTQPPLARTLHRHVEVGEPIPENFYRAVAEVLAYVWKKKKR</sequence>
<dbReference type="OrthoDB" id="9807950at2"/>
<evidence type="ECO:0000256" key="13">
    <source>
        <dbReference type="SAM" id="MobiDB-lite"/>
    </source>
</evidence>
<dbReference type="NCBIfam" id="TIGR00328">
    <property type="entry name" value="flhB"/>
    <property type="match status" value="1"/>
</dbReference>
<dbReference type="InterPro" id="IPR006136">
    <property type="entry name" value="FlhB"/>
</dbReference>
<keyword evidence="8 12" id="KW-0653">Protein transport</keyword>
<evidence type="ECO:0000256" key="5">
    <source>
        <dbReference type="ARBA" id="ARBA00022475"/>
    </source>
</evidence>